<evidence type="ECO:0000256" key="5">
    <source>
        <dbReference type="ARBA" id="ARBA00022695"/>
    </source>
</evidence>
<evidence type="ECO:0000256" key="7">
    <source>
        <dbReference type="ARBA" id="ARBA00023163"/>
    </source>
</evidence>
<reference evidence="13" key="3">
    <citation type="submission" date="2020-05" db="UniProtKB">
        <authorList>
            <consortium name="EnsemblMetazoa"/>
        </authorList>
    </citation>
    <scope>IDENTIFICATION</scope>
    <source>
        <strain evidence="13">USDA</strain>
    </source>
</reference>
<evidence type="ECO:0000313" key="13">
    <source>
        <dbReference type="EnsemblMetazoa" id="PHUM190140-PA"/>
    </source>
</evidence>
<keyword evidence="14" id="KW-1185">Reference proteome</keyword>
<dbReference type="GO" id="GO:0006390">
    <property type="term" value="P:mitochondrial transcription"/>
    <property type="evidence" value="ECO:0007669"/>
    <property type="project" value="TreeGrafter"/>
</dbReference>
<evidence type="ECO:0000256" key="8">
    <source>
        <dbReference type="ARBA" id="ARBA00048552"/>
    </source>
</evidence>
<gene>
    <name evidence="13" type="primary">8240142</name>
    <name evidence="12" type="ORF">Phum_PHUM190140</name>
</gene>
<dbReference type="GO" id="GO:0001018">
    <property type="term" value="F:mitochondrial promoter sequence-specific DNA binding"/>
    <property type="evidence" value="ECO:0007669"/>
    <property type="project" value="TreeGrafter"/>
</dbReference>
<dbReference type="OMA" id="WWAKSDE"/>
<dbReference type="FunCoup" id="E0VGQ8">
    <property type="interactions" value="965"/>
</dbReference>
<protein>
    <recommendedName>
        <fullName evidence="2 9">DNA-directed RNA polymerase</fullName>
        <ecNumber evidence="2 9">2.7.7.6</ecNumber>
    </recommendedName>
</protein>
<reference evidence="12" key="2">
    <citation type="submission" date="2007-04" db="EMBL/GenBank/DDBJ databases">
        <title>The genome of the human body louse.</title>
        <authorList>
            <consortium name="The Human Body Louse Genome Consortium"/>
            <person name="Kirkness E."/>
            <person name="Walenz B."/>
            <person name="Hass B."/>
            <person name="Bruggner R."/>
            <person name="Strausberg R."/>
        </authorList>
    </citation>
    <scope>NUCLEOTIDE SEQUENCE</scope>
    <source>
        <strain evidence="12">USDA</strain>
    </source>
</reference>
<dbReference type="OrthoDB" id="276422at2759"/>
<dbReference type="GO" id="GO:0003899">
    <property type="term" value="F:DNA-directed RNA polymerase activity"/>
    <property type="evidence" value="ECO:0007669"/>
    <property type="project" value="UniProtKB-EC"/>
</dbReference>
<dbReference type="GO" id="GO:0071897">
    <property type="term" value="P:DNA biosynthetic process"/>
    <property type="evidence" value="ECO:0007669"/>
    <property type="project" value="UniProtKB-ARBA"/>
</dbReference>
<dbReference type="PROSITE" id="PS00900">
    <property type="entry name" value="RNA_POL_PHAGE_1"/>
    <property type="match status" value="1"/>
</dbReference>
<keyword evidence="5 9" id="KW-0548">Nucleotidyltransferase</keyword>
<evidence type="ECO:0000256" key="1">
    <source>
        <dbReference type="ARBA" id="ARBA00009493"/>
    </source>
</evidence>
<dbReference type="STRING" id="121224.E0VGQ8"/>
<keyword evidence="6" id="KW-0809">Transit peptide</keyword>
<keyword evidence="3 9" id="KW-0240">DNA-directed RNA polymerase</keyword>
<dbReference type="EnsemblMetazoa" id="PHUM190140-RA">
    <property type="protein sequence ID" value="PHUM190140-PA"/>
    <property type="gene ID" value="PHUM190140"/>
</dbReference>
<dbReference type="KEGG" id="phu:Phum_PHUM190140"/>
<keyword evidence="7 9" id="KW-0804">Transcription</keyword>
<dbReference type="Gene3D" id="1.10.1320.10">
    <property type="entry name" value="DNA-directed RNA polymerase, N-terminal domain"/>
    <property type="match status" value="1"/>
</dbReference>
<evidence type="ECO:0000256" key="2">
    <source>
        <dbReference type="ARBA" id="ARBA00012418"/>
    </source>
</evidence>
<dbReference type="PANTHER" id="PTHR10102">
    <property type="entry name" value="DNA-DIRECTED RNA POLYMERASE, MITOCHONDRIAL"/>
    <property type="match status" value="1"/>
</dbReference>
<organism>
    <name type="scientific">Pediculus humanus subsp. corporis</name>
    <name type="common">Body louse</name>
    <dbReference type="NCBI Taxonomy" id="121224"/>
    <lineage>
        <taxon>Eukaryota</taxon>
        <taxon>Metazoa</taxon>
        <taxon>Ecdysozoa</taxon>
        <taxon>Arthropoda</taxon>
        <taxon>Hexapoda</taxon>
        <taxon>Insecta</taxon>
        <taxon>Pterygota</taxon>
        <taxon>Neoptera</taxon>
        <taxon>Paraneoptera</taxon>
        <taxon>Psocodea</taxon>
        <taxon>Troctomorpha</taxon>
        <taxon>Phthiraptera</taxon>
        <taxon>Anoplura</taxon>
        <taxon>Pediculidae</taxon>
        <taxon>Pediculus</taxon>
    </lineage>
</organism>
<dbReference type="CTD" id="8240142"/>
<dbReference type="Gene3D" id="1.10.150.20">
    <property type="entry name" value="5' to 3' exonuclease, C-terminal subdomain"/>
    <property type="match status" value="1"/>
</dbReference>
<comment type="similarity">
    <text evidence="1 9">Belongs to the phage and mitochondrial RNA polymerase family.</text>
</comment>
<dbReference type="FunFam" id="1.10.287.280:FF:000001">
    <property type="entry name" value="DNA-directed RNA polymerase"/>
    <property type="match status" value="1"/>
</dbReference>
<evidence type="ECO:0000313" key="12">
    <source>
        <dbReference type="EMBL" id="EEB12564.1"/>
    </source>
</evidence>
<dbReference type="SUPFAM" id="SSF56672">
    <property type="entry name" value="DNA/RNA polymerases"/>
    <property type="match status" value="1"/>
</dbReference>
<feature type="domain" description="DNA-directed RNA polymerase N-terminal" evidence="11">
    <location>
        <begin position="300"/>
        <end position="593"/>
    </location>
</feature>
<proteinExistence type="inferred from homology"/>
<evidence type="ECO:0000256" key="3">
    <source>
        <dbReference type="ARBA" id="ARBA00022478"/>
    </source>
</evidence>
<dbReference type="PANTHER" id="PTHR10102:SF0">
    <property type="entry name" value="DNA-DIRECTED RNA POLYMERASE, MITOCHONDRIAL"/>
    <property type="match status" value="1"/>
</dbReference>
<dbReference type="EMBL" id="DS235150">
    <property type="protein sequence ID" value="EEB12564.1"/>
    <property type="molecule type" value="Genomic_DNA"/>
</dbReference>
<dbReference type="EMBL" id="AAZO01002206">
    <property type="status" value="NOT_ANNOTATED_CDS"/>
    <property type="molecule type" value="Genomic_DNA"/>
</dbReference>
<evidence type="ECO:0000259" key="11">
    <source>
        <dbReference type="SMART" id="SM01311"/>
    </source>
</evidence>
<evidence type="ECO:0000256" key="10">
    <source>
        <dbReference type="SAM" id="MobiDB-lite"/>
    </source>
</evidence>
<dbReference type="InterPro" id="IPR002092">
    <property type="entry name" value="DNA-dir_Rpol_phage-type"/>
</dbReference>
<evidence type="ECO:0000256" key="9">
    <source>
        <dbReference type="RuleBase" id="RU003805"/>
    </source>
</evidence>
<dbReference type="GeneID" id="8240142"/>
<dbReference type="InterPro" id="IPR043502">
    <property type="entry name" value="DNA/RNA_pol_sf"/>
</dbReference>
<dbReference type="SMART" id="SM01311">
    <property type="entry name" value="RPOL_N"/>
    <property type="match status" value="1"/>
</dbReference>
<comment type="catalytic activity">
    <reaction evidence="8 9">
        <text>RNA(n) + a ribonucleoside 5'-triphosphate = RNA(n+1) + diphosphate</text>
        <dbReference type="Rhea" id="RHEA:21248"/>
        <dbReference type="Rhea" id="RHEA-COMP:14527"/>
        <dbReference type="Rhea" id="RHEA-COMP:17342"/>
        <dbReference type="ChEBI" id="CHEBI:33019"/>
        <dbReference type="ChEBI" id="CHEBI:61557"/>
        <dbReference type="ChEBI" id="CHEBI:140395"/>
        <dbReference type="EC" id="2.7.7.6"/>
    </reaction>
</comment>
<dbReference type="Pfam" id="PF14700">
    <property type="entry name" value="RPOL_N"/>
    <property type="match status" value="1"/>
</dbReference>
<evidence type="ECO:0000256" key="6">
    <source>
        <dbReference type="ARBA" id="ARBA00022946"/>
    </source>
</evidence>
<dbReference type="InParanoid" id="E0VGQ8"/>
<dbReference type="HOGENOM" id="CLU_003364_2_0_1"/>
<dbReference type="eggNOG" id="KOG1038">
    <property type="taxonomic scope" value="Eukaryota"/>
</dbReference>
<reference evidence="12" key="1">
    <citation type="submission" date="2007-04" db="EMBL/GenBank/DDBJ databases">
        <title>Annotation of Pediculus humanus corporis strain USDA.</title>
        <authorList>
            <person name="Kirkness E."/>
            <person name="Hannick L."/>
            <person name="Hass B."/>
            <person name="Bruggner R."/>
            <person name="Lawson D."/>
            <person name="Bidwell S."/>
            <person name="Joardar V."/>
            <person name="Caler E."/>
            <person name="Walenz B."/>
            <person name="Inman J."/>
            <person name="Schobel S."/>
            <person name="Galinsky K."/>
            <person name="Amedeo P."/>
            <person name="Strausberg R."/>
        </authorList>
    </citation>
    <scope>NUCLEOTIDE SEQUENCE</scope>
    <source>
        <strain evidence="12">USDA</strain>
    </source>
</reference>
<evidence type="ECO:0000313" key="14">
    <source>
        <dbReference type="Proteomes" id="UP000009046"/>
    </source>
</evidence>
<dbReference type="VEuPathDB" id="VectorBase:PHUM190140"/>
<dbReference type="GO" id="GO:0034245">
    <property type="term" value="C:mitochondrial DNA-directed RNA polymerase complex"/>
    <property type="evidence" value="ECO:0007669"/>
    <property type="project" value="TreeGrafter"/>
</dbReference>
<feature type="region of interest" description="Disordered" evidence="10">
    <location>
        <begin position="113"/>
        <end position="132"/>
    </location>
</feature>
<accession>E0VGQ8</accession>
<dbReference type="Proteomes" id="UP000009046">
    <property type="component" value="Unassembled WGS sequence"/>
</dbReference>
<dbReference type="InterPro" id="IPR029262">
    <property type="entry name" value="RPOL_N"/>
</dbReference>
<dbReference type="EC" id="2.7.7.6" evidence="2 9"/>
<dbReference type="Gene3D" id="1.10.287.280">
    <property type="match status" value="1"/>
</dbReference>
<dbReference type="AlphaFoldDB" id="E0VGQ8"/>
<dbReference type="InterPro" id="IPR046950">
    <property type="entry name" value="DNA-dir_Rpol_C_phage-type"/>
</dbReference>
<dbReference type="InterPro" id="IPR037159">
    <property type="entry name" value="RNA_POL_N_sf"/>
</dbReference>
<dbReference type="RefSeq" id="XP_002425302.1">
    <property type="nucleotide sequence ID" value="XM_002425257.1"/>
</dbReference>
<keyword evidence="4 9" id="KW-0808">Transferase</keyword>
<dbReference type="Pfam" id="PF00940">
    <property type="entry name" value="RNA_pol"/>
    <property type="match status" value="1"/>
</dbReference>
<name>E0VGQ8_PEDHC</name>
<evidence type="ECO:0000256" key="4">
    <source>
        <dbReference type="ARBA" id="ARBA00022679"/>
    </source>
</evidence>
<sequence>MFNRSKTCTECLKRFVLVNNQCKTYRSTTNYSSVIRYILKRHEKWLREERKKEKPCKNSYSELMNITSDNSTKTKIKIQQLKPNDIKAFAQNPSMTYQDKIYNKFPKPPFFLNNNNNSKEEESKKLSKNNTQTNNYRKKSIWPEILKVQDVVLVYNDLLFAYPHNWTIFCKLIKLMMADKISFNLQTYAALLNCLGIVKGKKVMSIQDWKKQVTLVFNTMERENYSLGDLLRQTNLNSQQINNILSTIREVFPNYEIPPERIFLKSEGTLLDDLYKTQNKLESPLNTDSMSFNKLYSLIEEQSFLEKKSKIYNEDLEMLKKKWKVDMWEGFCQSLKSEKILNAKRTRSFFLPVYLECLSVNEYVKIMMDTVTNLIGYSGNYNPNMTTTLIELGNEVYNRFQIIKKEKSDIVKNTVHLFKKYGEWYKNPKGPAFNSRQQWQMLLEEYSHKYPIGMLEVDWPVKIKKEIGKFLFNVILQKLTIVVNNGSMERTIPVFYTIMRQEKEKSLEEIKCHPIISKLYQQCNLDHLYIPAKECPMVCPPKPWKSVTDGGYLLSTSDFVRVPKEPNSQILDFKPINSHQLYVTFDALNTLQNTPWIVNKEVLDVALEVFQNGGDDELDVPSFVTPVNNHNPLNITSEMSQEERFEEYKKKKSSAMERQNQYALWCEALYKLSLANHYRNRIFWLPHNYDFRGRVYPIPPHLSHIGGDLFRSLLIFAKGKPLGPKGFDWLKTHVINLTGIKKKESLADRLKYANEMLPEILDSAEKPLTGNKWWVKSEEPWQTLAACMEIKKVLKHSNPEEYVSHFPVHQDGSCNGLQHYAALGRDYAGAKSVNLTPSQVPQDVYSSIIEIIEEMRAKDAENGLKIAQKLEGYIKRKVVKQTIMTTVYGVTRYGAIRQIIKQLEDIPNFPQKDLWPAATYLSEKTFLSIQKMFTSAKTIQDWFIECAGVICNQKNFVQWITPIGLLVMQPYGKPGKNPIAEPVKPNQRKQKNAFPPNFIHSLDSSHMVLTALHCEQSNLTFASIHDCYWTHACTVDEMNKYCRRQFVALHSQPILKDLSDFFVDVYVKDEKKDAEALKVFKRVPQTGDFDLNSVIDSVYFFS</sequence>
<dbReference type="PROSITE" id="PS00489">
    <property type="entry name" value="RNA_POL_PHAGE_2"/>
    <property type="match status" value="1"/>
</dbReference>
<comment type="function">
    <text evidence="9">DNA-dependent RNA polymerase catalyzes the transcription of DNA into RNA using the four ribonucleoside triphosphates as substrates.</text>
</comment>